<keyword evidence="6" id="KW-1185">Reference proteome</keyword>
<proteinExistence type="predicted"/>
<dbReference type="InterPro" id="IPR045379">
    <property type="entry name" value="Crinkler_N"/>
</dbReference>
<name>A0A9P7FSX1_9AGAR</name>
<dbReference type="InterPro" id="IPR011009">
    <property type="entry name" value="Kinase-like_dom_sf"/>
</dbReference>
<dbReference type="EMBL" id="JABCKI010006045">
    <property type="protein sequence ID" value="KAG5635658.1"/>
    <property type="molecule type" value="Genomic_DNA"/>
</dbReference>
<dbReference type="SUPFAM" id="SSF56112">
    <property type="entry name" value="Protein kinase-like (PK-like)"/>
    <property type="match status" value="1"/>
</dbReference>
<gene>
    <name evidence="5" type="ORF">H0H81_010494</name>
</gene>
<feature type="domain" description="Crinkler effector protein N-terminal" evidence="4">
    <location>
        <begin position="3"/>
        <end position="104"/>
    </location>
</feature>
<dbReference type="PROSITE" id="PS00109">
    <property type="entry name" value="PROTEIN_KINASE_TYR"/>
    <property type="match status" value="1"/>
</dbReference>
<evidence type="ECO:0000256" key="1">
    <source>
        <dbReference type="ARBA" id="ARBA00004340"/>
    </source>
</evidence>
<evidence type="ECO:0000259" key="4">
    <source>
        <dbReference type="Pfam" id="PF20147"/>
    </source>
</evidence>
<evidence type="ECO:0000313" key="6">
    <source>
        <dbReference type="Proteomes" id="UP000717328"/>
    </source>
</evidence>
<dbReference type="Pfam" id="PF20147">
    <property type="entry name" value="Crinkler"/>
    <property type="match status" value="1"/>
</dbReference>
<reference evidence="5" key="1">
    <citation type="submission" date="2021-02" db="EMBL/GenBank/DDBJ databases">
        <authorList>
            <person name="Nieuwenhuis M."/>
            <person name="Van De Peppel L.J.J."/>
        </authorList>
    </citation>
    <scope>NUCLEOTIDE SEQUENCE</scope>
    <source>
        <strain evidence="5">D49</strain>
    </source>
</reference>
<dbReference type="InterPro" id="IPR008266">
    <property type="entry name" value="Tyr_kinase_AS"/>
</dbReference>
<evidence type="ECO:0000313" key="5">
    <source>
        <dbReference type="EMBL" id="KAG5635658.1"/>
    </source>
</evidence>
<dbReference type="GO" id="GO:0043657">
    <property type="term" value="C:host cell"/>
    <property type="evidence" value="ECO:0007669"/>
    <property type="project" value="UniProtKB-SubCell"/>
</dbReference>
<accession>A0A9P7FSX1</accession>
<sequence length="558" mass="63583">MCLLCPIDDPRDNIVEVELDSDQSVAYFKTLIKLEYDDIIHAVQARRITLWKCCIPTDENLQKALDTVRFDGSDDRLHCLMPGSQLSEIFDAVLPHKTIHVLAQLPGECENKAPLASLPDLLKDRQQFNAKLSLRPASSLGLPLNFSKIQETDSQKIVWSRPPGADATIPVTLYHPIFRRFIDDCKSHQPIDEDNKLVREMTAAMSKFFSDGDGRAAELRDILQDNGIPPTAHLSSEGCFFCFDGAIESKNGFTVIFEVKEEIGSAGAEPYARAILHYANSAWKKSEEHLNFNFPCLIITVFGQPSLSSRATLHQHDVLRPSNMRESLARHFGALKKAIFSFEQRYDALTDPSLLKHLDPRFPDPRTYRSLETETTVNFEYLHQIDEQKLLFMGKTDNRERICIKFVRRYSREAHEKCAAMGIAPRLRGFEDIGAGWKMVIMDALDEEYEPFDHSTLPEGAEELLRDRFVELHQANLVHGDVRGANIMVRKDEMPGLMLVDYDWAGIVGEVRYPMNVNKVDIWWPDDVSDGLLIKPDHDIAMLEYIFRCSSRHGRLAH</sequence>
<comment type="caution">
    <text evidence="5">The sequence shown here is derived from an EMBL/GenBank/DDBJ whole genome shotgun (WGS) entry which is preliminary data.</text>
</comment>
<dbReference type="AlphaFoldDB" id="A0A9P7FSX1"/>
<dbReference type="GO" id="GO:0004672">
    <property type="term" value="F:protein kinase activity"/>
    <property type="evidence" value="ECO:0007669"/>
    <property type="project" value="InterPro"/>
</dbReference>
<protein>
    <recommendedName>
        <fullName evidence="4">Crinkler effector protein N-terminal domain-containing protein</fullName>
    </recommendedName>
</protein>
<organism evidence="5 6">
    <name type="scientific">Sphagnurus paluster</name>
    <dbReference type="NCBI Taxonomy" id="117069"/>
    <lineage>
        <taxon>Eukaryota</taxon>
        <taxon>Fungi</taxon>
        <taxon>Dikarya</taxon>
        <taxon>Basidiomycota</taxon>
        <taxon>Agaricomycotina</taxon>
        <taxon>Agaricomycetes</taxon>
        <taxon>Agaricomycetidae</taxon>
        <taxon>Agaricales</taxon>
        <taxon>Tricholomatineae</taxon>
        <taxon>Lyophyllaceae</taxon>
        <taxon>Sphagnurus</taxon>
    </lineage>
</organism>
<dbReference type="OrthoDB" id="4062651at2759"/>
<keyword evidence="3" id="KW-0964">Secreted</keyword>
<dbReference type="Proteomes" id="UP000717328">
    <property type="component" value="Unassembled WGS sequence"/>
</dbReference>
<evidence type="ECO:0000256" key="2">
    <source>
        <dbReference type="ARBA" id="ARBA00004613"/>
    </source>
</evidence>
<dbReference type="GO" id="GO:0005576">
    <property type="term" value="C:extracellular region"/>
    <property type="evidence" value="ECO:0007669"/>
    <property type="project" value="UniProtKB-SubCell"/>
</dbReference>
<evidence type="ECO:0000256" key="3">
    <source>
        <dbReference type="ARBA" id="ARBA00022525"/>
    </source>
</evidence>
<comment type="subcellular location">
    <subcellularLocation>
        <location evidence="1">Host cell</location>
    </subcellularLocation>
    <subcellularLocation>
        <location evidence="2">Secreted</location>
    </subcellularLocation>
</comment>
<reference evidence="5" key="2">
    <citation type="submission" date="2021-10" db="EMBL/GenBank/DDBJ databases">
        <title>Phylogenomics reveals ancestral predisposition of the termite-cultivated fungus Termitomyces towards a domesticated lifestyle.</title>
        <authorList>
            <person name="Auxier B."/>
            <person name="Grum-Grzhimaylo A."/>
            <person name="Cardenas M.E."/>
            <person name="Lodge J.D."/>
            <person name="Laessoe T."/>
            <person name="Pedersen O."/>
            <person name="Smith M.E."/>
            <person name="Kuyper T.W."/>
            <person name="Franco-Molano E.A."/>
            <person name="Baroni T.J."/>
            <person name="Aanen D.K."/>
        </authorList>
    </citation>
    <scope>NUCLEOTIDE SEQUENCE</scope>
    <source>
        <strain evidence="5">D49</strain>
    </source>
</reference>